<dbReference type="AlphaFoldDB" id="A0AAW0V0S4"/>
<evidence type="ECO:0000313" key="2">
    <source>
        <dbReference type="EMBL" id="KAK8405579.1"/>
    </source>
</evidence>
<feature type="compositionally biased region" description="Low complexity" evidence="1">
    <location>
        <begin position="145"/>
        <end position="165"/>
    </location>
</feature>
<accession>A0AAW0V0S4</accession>
<feature type="region of interest" description="Disordered" evidence="1">
    <location>
        <begin position="1"/>
        <end position="271"/>
    </location>
</feature>
<dbReference type="Proteomes" id="UP001487740">
    <property type="component" value="Unassembled WGS sequence"/>
</dbReference>
<gene>
    <name evidence="2" type="ORF">O3P69_001843</name>
</gene>
<evidence type="ECO:0000313" key="3">
    <source>
        <dbReference type="Proteomes" id="UP001487740"/>
    </source>
</evidence>
<comment type="caution">
    <text evidence="2">The sequence shown here is derived from an EMBL/GenBank/DDBJ whole genome shotgun (WGS) entry which is preliminary data.</text>
</comment>
<dbReference type="EMBL" id="JARAKH010000003">
    <property type="protein sequence ID" value="KAK8405579.1"/>
    <property type="molecule type" value="Genomic_DNA"/>
</dbReference>
<reference evidence="2 3" key="1">
    <citation type="submission" date="2023-03" db="EMBL/GenBank/DDBJ databases">
        <title>High-quality genome of Scylla paramamosain provides insights in environmental adaptation.</title>
        <authorList>
            <person name="Zhang L."/>
        </authorList>
    </citation>
    <scope>NUCLEOTIDE SEQUENCE [LARGE SCALE GENOMIC DNA]</scope>
    <source>
        <strain evidence="2">LZ_2023a</strain>
        <tissue evidence="2">Muscle</tissue>
    </source>
</reference>
<protein>
    <recommendedName>
        <fullName evidence="4">Microtubule-associated protein Jupiter</fullName>
    </recommendedName>
</protein>
<name>A0AAW0V0S4_SCYPA</name>
<keyword evidence="3" id="KW-1185">Reference proteome</keyword>
<feature type="compositionally biased region" description="Low complexity" evidence="1">
    <location>
        <begin position="67"/>
        <end position="76"/>
    </location>
</feature>
<feature type="compositionally biased region" description="Low complexity" evidence="1">
    <location>
        <begin position="220"/>
        <end position="232"/>
    </location>
</feature>
<feature type="compositionally biased region" description="Polar residues" evidence="1">
    <location>
        <begin position="130"/>
        <end position="140"/>
    </location>
</feature>
<organism evidence="2 3">
    <name type="scientific">Scylla paramamosain</name>
    <name type="common">Mud crab</name>
    <dbReference type="NCBI Taxonomy" id="85552"/>
    <lineage>
        <taxon>Eukaryota</taxon>
        <taxon>Metazoa</taxon>
        <taxon>Ecdysozoa</taxon>
        <taxon>Arthropoda</taxon>
        <taxon>Crustacea</taxon>
        <taxon>Multicrustacea</taxon>
        <taxon>Malacostraca</taxon>
        <taxon>Eumalacostraca</taxon>
        <taxon>Eucarida</taxon>
        <taxon>Decapoda</taxon>
        <taxon>Pleocyemata</taxon>
        <taxon>Brachyura</taxon>
        <taxon>Eubrachyura</taxon>
        <taxon>Portunoidea</taxon>
        <taxon>Portunidae</taxon>
        <taxon>Portuninae</taxon>
        <taxon>Scylla</taxon>
    </lineage>
</organism>
<evidence type="ECO:0008006" key="4">
    <source>
        <dbReference type="Google" id="ProtNLM"/>
    </source>
</evidence>
<feature type="compositionally biased region" description="Basic and acidic residues" evidence="1">
    <location>
        <begin position="29"/>
        <end position="40"/>
    </location>
</feature>
<sequence>MTSTHTFIGIGDEQRISSRVNHPPGGKMKLNDEAEPDSRTVRVLKPPGGGSSIVFDEDENMKPIKSKPQPQQQQPQPKEEAPQAEIVEKQAPPPPQEASDAKPETNGMNSHDSVKEDAAASRDSFPSPAPATNGQHSPAPNGSPAVNGSSAVNGSVSSGSTSSMSPFPGGTPKHLNTQTRIFGEDQHNVPTPRRRLRDHERSNIFADEGATNGTHRPADSSSSSTSSSCPSSGTPEARTPEQAPQPQPPQQQQQQQHRQRVPPGGFSTRLW</sequence>
<proteinExistence type="predicted"/>
<evidence type="ECO:0000256" key="1">
    <source>
        <dbReference type="SAM" id="MobiDB-lite"/>
    </source>
</evidence>